<dbReference type="GO" id="GO:0032787">
    <property type="term" value="P:monocarboxylic acid metabolic process"/>
    <property type="evidence" value="ECO:0007669"/>
    <property type="project" value="UniProtKB-ARBA"/>
</dbReference>
<accession>A0A382GYC3</accession>
<dbReference type="SMART" id="SM00822">
    <property type="entry name" value="PKS_KR"/>
    <property type="match status" value="1"/>
</dbReference>
<dbReference type="GO" id="GO:0016491">
    <property type="term" value="F:oxidoreductase activity"/>
    <property type="evidence" value="ECO:0007669"/>
    <property type="project" value="UniProtKB-KW"/>
</dbReference>
<dbReference type="PANTHER" id="PTHR42879:SF2">
    <property type="entry name" value="3-OXOACYL-[ACYL-CARRIER-PROTEIN] REDUCTASE FABG"/>
    <property type="match status" value="1"/>
</dbReference>
<dbReference type="Pfam" id="PF13561">
    <property type="entry name" value="adh_short_C2"/>
    <property type="match status" value="1"/>
</dbReference>
<dbReference type="SUPFAM" id="SSF51735">
    <property type="entry name" value="NAD(P)-binding Rossmann-fold domains"/>
    <property type="match status" value="1"/>
</dbReference>
<sequence>MRGLKSKRVIITGGASGIGRAICARLGDEGCRVGILDLDGDGAEKVANEIRESGGHSQALACDISDYDAVKIAVARIEEDAGPSDILVNNAGWDKAARFLDTEPAFWEKVINVNYMGPLNMCHIVVSGMAERGSGKVINISSDAGRVGSSGEAVYAGCKGAVIAFGKTLARELSRRSVTVNTICPGPTDTPLLRGVDPTGKLQNALKRAIPMRRLGEPEDYPGTVAFLASEDADYITGQVISVSGGLTMHG</sequence>
<evidence type="ECO:0000256" key="1">
    <source>
        <dbReference type="ARBA" id="ARBA00006484"/>
    </source>
</evidence>
<dbReference type="PANTHER" id="PTHR42879">
    <property type="entry name" value="3-OXOACYL-(ACYL-CARRIER-PROTEIN) REDUCTASE"/>
    <property type="match status" value="1"/>
</dbReference>
<comment type="similarity">
    <text evidence="1">Belongs to the short-chain dehydrogenases/reductases (SDR) family.</text>
</comment>
<feature type="domain" description="Ketoreductase" evidence="3">
    <location>
        <begin position="7"/>
        <end position="190"/>
    </location>
</feature>
<evidence type="ECO:0000313" key="4">
    <source>
        <dbReference type="EMBL" id="SVB79553.1"/>
    </source>
</evidence>
<dbReference type="InterPro" id="IPR036291">
    <property type="entry name" value="NAD(P)-bd_dom_sf"/>
</dbReference>
<dbReference type="NCBIfam" id="NF005559">
    <property type="entry name" value="PRK07231.1"/>
    <property type="match status" value="1"/>
</dbReference>
<protein>
    <recommendedName>
        <fullName evidence="3">Ketoreductase domain-containing protein</fullName>
    </recommendedName>
</protein>
<dbReference type="EMBL" id="UINC01057896">
    <property type="protein sequence ID" value="SVB79553.1"/>
    <property type="molecule type" value="Genomic_DNA"/>
</dbReference>
<reference evidence="4" key="1">
    <citation type="submission" date="2018-05" db="EMBL/GenBank/DDBJ databases">
        <authorList>
            <person name="Lanie J.A."/>
            <person name="Ng W.-L."/>
            <person name="Kazmierczak K.M."/>
            <person name="Andrzejewski T.M."/>
            <person name="Davidsen T.M."/>
            <person name="Wayne K.J."/>
            <person name="Tettelin H."/>
            <person name="Glass J.I."/>
            <person name="Rusch D."/>
            <person name="Podicherti R."/>
            <person name="Tsui H.-C.T."/>
            <person name="Winkler M.E."/>
        </authorList>
    </citation>
    <scope>NUCLEOTIDE SEQUENCE</scope>
</reference>
<dbReference type="Gene3D" id="3.40.50.720">
    <property type="entry name" value="NAD(P)-binding Rossmann-like Domain"/>
    <property type="match status" value="1"/>
</dbReference>
<evidence type="ECO:0000259" key="3">
    <source>
        <dbReference type="SMART" id="SM00822"/>
    </source>
</evidence>
<keyword evidence="2" id="KW-0560">Oxidoreductase</keyword>
<dbReference type="PRINTS" id="PR00081">
    <property type="entry name" value="GDHRDH"/>
</dbReference>
<evidence type="ECO:0000256" key="2">
    <source>
        <dbReference type="ARBA" id="ARBA00023002"/>
    </source>
</evidence>
<dbReference type="PROSITE" id="PS00061">
    <property type="entry name" value="ADH_SHORT"/>
    <property type="match status" value="1"/>
</dbReference>
<dbReference type="InterPro" id="IPR057326">
    <property type="entry name" value="KR_dom"/>
</dbReference>
<dbReference type="FunFam" id="3.40.50.720:FF:000173">
    <property type="entry name" value="3-oxoacyl-[acyl-carrier protein] reductase"/>
    <property type="match status" value="1"/>
</dbReference>
<dbReference type="AlphaFoldDB" id="A0A382GYC3"/>
<proteinExistence type="inferred from homology"/>
<dbReference type="InterPro" id="IPR050259">
    <property type="entry name" value="SDR"/>
</dbReference>
<dbReference type="PRINTS" id="PR00080">
    <property type="entry name" value="SDRFAMILY"/>
</dbReference>
<dbReference type="InterPro" id="IPR002347">
    <property type="entry name" value="SDR_fam"/>
</dbReference>
<gene>
    <name evidence="4" type="ORF">METZ01_LOCUS232407</name>
</gene>
<organism evidence="4">
    <name type="scientific">marine metagenome</name>
    <dbReference type="NCBI Taxonomy" id="408172"/>
    <lineage>
        <taxon>unclassified sequences</taxon>
        <taxon>metagenomes</taxon>
        <taxon>ecological metagenomes</taxon>
    </lineage>
</organism>
<dbReference type="InterPro" id="IPR020904">
    <property type="entry name" value="Sc_DH/Rdtase_CS"/>
</dbReference>
<name>A0A382GYC3_9ZZZZ</name>